<dbReference type="AlphaFoldDB" id="A0A0C3D3V9"/>
<feature type="region of interest" description="Disordered" evidence="1">
    <location>
        <begin position="91"/>
        <end position="115"/>
    </location>
</feature>
<reference evidence="2 3" key="1">
    <citation type="submission" date="2014-04" db="EMBL/GenBank/DDBJ databases">
        <authorList>
            <consortium name="DOE Joint Genome Institute"/>
            <person name="Kuo A."/>
            <person name="Martino E."/>
            <person name="Perotto S."/>
            <person name="Kohler A."/>
            <person name="Nagy L.G."/>
            <person name="Floudas D."/>
            <person name="Copeland A."/>
            <person name="Barry K.W."/>
            <person name="Cichocki N."/>
            <person name="Veneault-Fourrey C."/>
            <person name="LaButti K."/>
            <person name="Lindquist E.A."/>
            <person name="Lipzen A."/>
            <person name="Lundell T."/>
            <person name="Morin E."/>
            <person name="Murat C."/>
            <person name="Sun H."/>
            <person name="Tunlid A."/>
            <person name="Henrissat B."/>
            <person name="Grigoriev I.V."/>
            <person name="Hibbett D.S."/>
            <person name="Martin F."/>
            <person name="Nordberg H.P."/>
            <person name="Cantor M.N."/>
            <person name="Hua S.X."/>
        </authorList>
    </citation>
    <scope>NUCLEOTIDE SEQUENCE [LARGE SCALE GENOMIC DNA]</scope>
    <source>
        <strain evidence="2 3">Zn</strain>
    </source>
</reference>
<keyword evidence="3" id="KW-1185">Reference proteome</keyword>
<dbReference type="InParanoid" id="A0A0C3D3V9"/>
<dbReference type="EMBL" id="KN832871">
    <property type="protein sequence ID" value="KIN05964.1"/>
    <property type="molecule type" value="Genomic_DNA"/>
</dbReference>
<proteinExistence type="predicted"/>
<feature type="region of interest" description="Disordered" evidence="1">
    <location>
        <begin position="1"/>
        <end position="42"/>
    </location>
</feature>
<organism evidence="2 3">
    <name type="scientific">Oidiodendron maius (strain Zn)</name>
    <dbReference type="NCBI Taxonomy" id="913774"/>
    <lineage>
        <taxon>Eukaryota</taxon>
        <taxon>Fungi</taxon>
        <taxon>Dikarya</taxon>
        <taxon>Ascomycota</taxon>
        <taxon>Pezizomycotina</taxon>
        <taxon>Leotiomycetes</taxon>
        <taxon>Leotiomycetes incertae sedis</taxon>
        <taxon>Myxotrichaceae</taxon>
        <taxon>Oidiodendron</taxon>
    </lineage>
</organism>
<feature type="compositionally biased region" description="Basic residues" evidence="1">
    <location>
        <begin position="101"/>
        <end position="111"/>
    </location>
</feature>
<evidence type="ECO:0000313" key="2">
    <source>
        <dbReference type="EMBL" id="KIN05964.1"/>
    </source>
</evidence>
<sequence>MGVLSPPRRTPHHSPNFLSSSHHHPENPLSCTPVHTGAHSEPAKSSKRIILCHPASLPPLNSISAFRLYLPSPRSVISPFRPQRHACMVVPGFSDPPPETKRKRKRNKTAHGGHMGIVTRGEIPFRHLLFAGQLKLYVENKIKGPIYVYVKRGGGQDD</sequence>
<protein>
    <submittedName>
        <fullName evidence="2">Uncharacterized protein</fullName>
    </submittedName>
</protein>
<accession>A0A0C3D3V9</accession>
<dbReference type="HOGENOM" id="CLU_1669909_0_0_1"/>
<evidence type="ECO:0000256" key="1">
    <source>
        <dbReference type="SAM" id="MobiDB-lite"/>
    </source>
</evidence>
<evidence type="ECO:0000313" key="3">
    <source>
        <dbReference type="Proteomes" id="UP000054321"/>
    </source>
</evidence>
<gene>
    <name evidence="2" type="ORF">OIDMADRAFT_141623</name>
</gene>
<reference evidence="3" key="2">
    <citation type="submission" date="2015-01" db="EMBL/GenBank/DDBJ databases">
        <title>Evolutionary Origins and Diversification of the Mycorrhizal Mutualists.</title>
        <authorList>
            <consortium name="DOE Joint Genome Institute"/>
            <consortium name="Mycorrhizal Genomics Consortium"/>
            <person name="Kohler A."/>
            <person name="Kuo A."/>
            <person name="Nagy L.G."/>
            <person name="Floudas D."/>
            <person name="Copeland A."/>
            <person name="Barry K.W."/>
            <person name="Cichocki N."/>
            <person name="Veneault-Fourrey C."/>
            <person name="LaButti K."/>
            <person name="Lindquist E.A."/>
            <person name="Lipzen A."/>
            <person name="Lundell T."/>
            <person name="Morin E."/>
            <person name="Murat C."/>
            <person name="Riley R."/>
            <person name="Ohm R."/>
            <person name="Sun H."/>
            <person name="Tunlid A."/>
            <person name="Henrissat B."/>
            <person name="Grigoriev I.V."/>
            <person name="Hibbett D.S."/>
            <person name="Martin F."/>
        </authorList>
    </citation>
    <scope>NUCLEOTIDE SEQUENCE [LARGE SCALE GENOMIC DNA]</scope>
    <source>
        <strain evidence="3">Zn</strain>
    </source>
</reference>
<name>A0A0C3D3V9_OIDMZ</name>
<dbReference type="Proteomes" id="UP000054321">
    <property type="component" value="Unassembled WGS sequence"/>
</dbReference>